<protein>
    <submittedName>
        <fullName evidence="2">Uncharacterized protein</fullName>
    </submittedName>
</protein>
<name>A0ABD6SFW1_BACTU</name>
<evidence type="ECO:0000256" key="1">
    <source>
        <dbReference type="SAM" id="MobiDB-lite"/>
    </source>
</evidence>
<organism evidence="2 3">
    <name type="scientific">Bacillus thuringiensis</name>
    <dbReference type="NCBI Taxonomy" id="1428"/>
    <lineage>
        <taxon>Bacteria</taxon>
        <taxon>Bacillati</taxon>
        <taxon>Bacillota</taxon>
        <taxon>Bacilli</taxon>
        <taxon>Bacillales</taxon>
        <taxon>Bacillaceae</taxon>
        <taxon>Bacillus</taxon>
        <taxon>Bacillus cereus group</taxon>
    </lineage>
</organism>
<evidence type="ECO:0000313" key="3">
    <source>
        <dbReference type="Proteomes" id="UP000219897"/>
    </source>
</evidence>
<sequence>MAWTYRPKHTDHSSKYGLQPNQFEKDIERHKKEREERKERYKDTLQALLTETTYHDENFHMLVQVMRELKEDFAI</sequence>
<accession>A0ABD6SFW1</accession>
<dbReference type="AlphaFoldDB" id="A0ABD6SFW1"/>
<dbReference type="EMBL" id="NTYF01000023">
    <property type="protein sequence ID" value="PER55828.1"/>
    <property type="molecule type" value="Genomic_DNA"/>
</dbReference>
<evidence type="ECO:0000313" key="2">
    <source>
        <dbReference type="EMBL" id="PER55828.1"/>
    </source>
</evidence>
<reference evidence="2 3" key="1">
    <citation type="submission" date="2017-09" db="EMBL/GenBank/DDBJ databases">
        <title>Large-scale bioinformatics analysis of Bacillus genomes uncovers conserved roles of natural products in bacterial physiology.</title>
        <authorList>
            <consortium name="Agbiome Team Llc"/>
            <person name="Bleich R.M."/>
            <person name="Kirk G.J."/>
            <person name="Santa Maria K.C."/>
            <person name="Allen S.E."/>
            <person name="Farag S."/>
            <person name="Shank E.A."/>
            <person name="Bowers A."/>
        </authorList>
    </citation>
    <scope>NUCLEOTIDE SEQUENCE [LARGE SCALE GENOMIC DNA]</scope>
    <source>
        <strain evidence="2 3">AFS005140</strain>
    </source>
</reference>
<comment type="caution">
    <text evidence="2">The sequence shown here is derived from an EMBL/GenBank/DDBJ whole genome shotgun (WGS) entry which is preliminary data.</text>
</comment>
<gene>
    <name evidence="2" type="ORF">CN495_08740</name>
</gene>
<dbReference type="RefSeq" id="WP_098317165.1">
    <property type="nucleotide sequence ID" value="NZ_NTYF01000023.1"/>
</dbReference>
<feature type="region of interest" description="Disordered" evidence="1">
    <location>
        <begin position="1"/>
        <end position="25"/>
    </location>
</feature>
<proteinExistence type="predicted"/>
<dbReference type="Proteomes" id="UP000219897">
    <property type="component" value="Unassembled WGS sequence"/>
</dbReference>